<keyword evidence="2" id="KW-0732">Signal</keyword>
<keyword evidence="4" id="KW-1185">Reference proteome</keyword>
<evidence type="ECO:0008006" key="5">
    <source>
        <dbReference type="Google" id="ProtNLM"/>
    </source>
</evidence>
<sequence>MLAWGSLALLTTVVIDVMATSRIHGLPDTSTRQIRVLTLPLLQHCPEAALVSARVLAAEGAPATRSASGVERRPSAPRPPLCKRGSGSMLQPAPQPK</sequence>
<proteinExistence type="predicted"/>
<dbReference type="EMBL" id="BGZK01000188">
    <property type="protein sequence ID" value="GBP27023.1"/>
    <property type="molecule type" value="Genomic_DNA"/>
</dbReference>
<dbReference type="OrthoDB" id="10264062at2759"/>
<feature type="region of interest" description="Disordered" evidence="1">
    <location>
        <begin position="62"/>
        <end position="97"/>
    </location>
</feature>
<accession>A0A4C1UKM7</accession>
<comment type="caution">
    <text evidence="3">The sequence shown here is derived from an EMBL/GenBank/DDBJ whole genome shotgun (WGS) entry which is preliminary data.</text>
</comment>
<name>A0A4C1UKM7_EUMVA</name>
<evidence type="ECO:0000256" key="2">
    <source>
        <dbReference type="SAM" id="SignalP"/>
    </source>
</evidence>
<reference evidence="3 4" key="1">
    <citation type="journal article" date="2019" name="Commun. Biol.">
        <title>The bagworm genome reveals a unique fibroin gene that provides high tensile strength.</title>
        <authorList>
            <person name="Kono N."/>
            <person name="Nakamura H."/>
            <person name="Ohtoshi R."/>
            <person name="Tomita M."/>
            <person name="Numata K."/>
            <person name="Arakawa K."/>
        </authorList>
    </citation>
    <scope>NUCLEOTIDE SEQUENCE [LARGE SCALE GENOMIC DNA]</scope>
</reference>
<feature type="chain" id="PRO_5020028193" description="Secreted protein" evidence="2">
    <location>
        <begin position="26"/>
        <end position="97"/>
    </location>
</feature>
<gene>
    <name evidence="3" type="ORF">EVAR_11257_1</name>
</gene>
<evidence type="ECO:0000256" key="1">
    <source>
        <dbReference type="SAM" id="MobiDB-lite"/>
    </source>
</evidence>
<protein>
    <recommendedName>
        <fullName evidence="5">Secreted protein</fullName>
    </recommendedName>
</protein>
<dbReference type="Proteomes" id="UP000299102">
    <property type="component" value="Unassembled WGS sequence"/>
</dbReference>
<evidence type="ECO:0000313" key="3">
    <source>
        <dbReference type="EMBL" id="GBP27023.1"/>
    </source>
</evidence>
<evidence type="ECO:0000313" key="4">
    <source>
        <dbReference type="Proteomes" id="UP000299102"/>
    </source>
</evidence>
<dbReference type="AlphaFoldDB" id="A0A4C1UKM7"/>
<organism evidence="3 4">
    <name type="scientific">Eumeta variegata</name>
    <name type="common">Bagworm moth</name>
    <name type="synonym">Eumeta japonica</name>
    <dbReference type="NCBI Taxonomy" id="151549"/>
    <lineage>
        <taxon>Eukaryota</taxon>
        <taxon>Metazoa</taxon>
        <taxon>Ecdysozoa</taxon>
        <taxon>Arthropoda</taxon>
        <taxon>Hexapoda</taxon>
        <taxon>Insecta</taxon>
        <taxon>Pterygota</taxon>
        <taxon>Neoptera</taxon>
        <taxon>Endopterygota</taxon>
        <taxon>Lepidoptera</taxon>
        <taxon>Glossata</taxon>
        <taxon>Ditrysia</taxon>
        <taxon>Tineoidea</taxon>
        <taxon>Psychidae</taxon>
        <taxon>Oiketicinae</taxon>
        <taxon>Eumeta</taxon>
    </lineage>
</organism>
<feature type="signal peptide" evidence="2">
    <location>
        <begin position="1"/>
        <end position="25"/>
    </location>
</feature>